<accession>A0AB34ISE6</accession>
<dbReference type="GO" id="GO:0031146">
    <property type="term" value="P:SCF-dependent proteasomal ubiquitin-dependent protein catabolic process"/>
    <property type="evidence" value="ECO:0007669"/>
    <property type="project" value="TreeGrafter"/>
</dbReference>
<name>A0AB34ISE6_PRYPA</name>
<organism evidence="2 3">
    <name type="scientific">Prymnesium parvum</name>
    <name type="common">Toxic golden alga</name>
    <dbReference type="NCBI Taxonomy" id="97485"/>
    <lineage>
        <taxon>Eukaryota</taxon>
        <taxon>Haptista</taxon>
        <taxon>Haptophyta</taxon>
        <taxon>Prymnesiophyceae</taxon>
        <taxon>Prymnesiales</taxon>
        <taxon>Prymnesiaceae</taxon>
        <taxon>Prymnesium</taxon>
    </lineage>
</organism>
<dbReference type="InterPro" id="IPR032675">
    <property type="entry name" value="LRR_dom_sf"/>
</dbReference>
<protein>
    <recommendedName>
        <fullName evidence="4">F-box domain-containing protein</fullName>
    </recommendedName>
</protein>
<dbReference type="PANTHER" id="PTHR13318:SF95">
    <property type="entry name" value="F-BOX PROTEIN YLR352W"/>
    <property type="match status" value="1"/>
</dbReference>
<comment type="caution">
    <text evidence="2">The sequence shown here is derived from an EMBL/GenBank/DDBJ whole genome shotgun (WGS) entry which is preliminary data.</text>
</comment>
<sequence>MLPPPPLSPPLSSLRSLALDPPHTSIELPDAPHASNHAPPPPPPLPALEITSLLCHDVLARILRFLRLPDALAAAAVSTAFAAASRTCVHLATSLDVRASALHDDALHALLRRAPAATALLAADCPALSPAGMLAAARHPALTAVSLAHTRVTADALLSLLSLRALQLLDLSDCAQLRERDFDARFDGVPTLRALHTLRLARCRGLSTHASVPLLCSKAPQLTTLDLSGYDTLREATLASVGAACASLHHLLLAEAELLTDSSVGALIAACPRLRSLDLSWCILLSVRGVNALLGAAAELRAIALHGCEGVRAEELCFLPAAGLVELNLDRAGGGDVPTAGALRSVLCCTALRRLHLGWLLRMVTDELCCALVSTLPQLEVLRVEGCKLITDAFLEHIVGLMHGGDRAADGEDREGNLLAAGRGARTLRLRTLDLGYVDCVSDGAIRAALRVAARALGGAELTIIDYYRNLHSSRNIGSPQSEETTYGCKSLSYTVEDCLLQQLPVTYFVGNTLHSA</sequence>
<dbReference type="SMART" id="SM00367">
    <property type="entry name" value="LRR_CC"/>
    <property type="match status" value="6"/>
</dbReference>
<evidence type="ECO:0000313" key="3">
    <source>
        <dbReference type="Proteomes" id="UP001515480"/>
    </source>
</evidence>
<dbReference type="AlphaFoldDB" id="A0AB34ISE6"/>
<evidence type="ECO:0000256" key="1">
    <source>
        <dbReference type="SAM" id="MobiDB-lite"/>
    </source>
</evidence>
<dbReference type="SUPFAM" id="SSF52047">
    <property type="entry name" value="RNI-like"/>
    <property type="match status" value="1"/>
</dbReference>
<dbReference type="Proteomes" id="UP001515480">
    <property type="component" value="Unassembled WGS sequence"/>
</dbReference>
<feature type="region of interest" description="Disordered" evidence="1">
    <location>
        <begin position="1"/>
        <end position="43"/>
    </location>
</feature>
<dbReference type="Gene3D" id="3.80.10.10">
    <property type="entry name" value="Ribonuclease Inhibitor"/>
    <property type="match status" value="2"/>
</dbReference>
<dbReference type="PANTHER" id="PTHR13318">
    <property type="entry name" value="PARTNER OF PAIRED, ISOFORM B-RELATED"/>
    <property type="match status" value="1"/>
</dbReference>
<feature type="compositionally biased region" description="Low complexity" evidence="1">
    <location>
        <begin position="10"/>
        <end position="22"/>
    </location>
</feature>
<evidence type="ECO:0008006" key="4">
    <source>
        <dbReference type="Google" id="ProtNLM"/>
    </source>
</evidence>
<dbReference type="EMBL" id="JBGBPQ010000020">
    <property type="protein sequence ID" value="KAL1504422.1"/>
    <property type="molecule type" value="Genomic_DNA"/>
</dbReference>
<proteinExistence type="predicted"/>
<keyword evidence="3" id="KW-1185">Reference proteome</keyword>
<evidence type="ECO:0000313" key="2">
    <source>
        <dbReference type="EMBL" id="KAL1504422.1"/>
    </source>
</evidence>
<gene>
    <name evidence="2" type="ORF">AB1Y20_010828</name>
</gene>
<dbReference type="InterPro" id="IPR006553">
    <property type="entry name" value="Leu-rich_rpt_Cys-con_subtyp"/>
</dbReference>
<dbReference type="GO" id="GO:0019005">
    <property type="term" value="C:SCF ubiquitin ligase complex"/>
    <property type="evidence" value="ECO:0007669"/>
    <property type="project" value="TreeGrafter"/>
</dbReference>
<reference evidence="2 3" key="1">
    <citation type="journal article" date="2024" name="Science">
        <title>Giant polyketide synthase enzymes in the biosynthesis of giant marine polyether toxins.</title>
        <authorList>
            <person name="Fallon T.R."/>
            <person name="Shende V.V."/>
            <person name="Wierzbicki I.H."/>
            <person name="Pendleton A.L."/>
            <person name="Watervoot N.F."/>
            <person name="Auber R.P."/>
            <person name="Gonzalez D.J."/>
            <person name="Wisecaver J.H."/>
            <person name="Moore B.S."/>
        </authorList>
    </citation>
    <scope>NUCLEOTIDE SEQUENCE [LARGE SCALE GENOMIC DNA]</scope>
    <source>
        <strain evidence="2 3">12B1</strain>
    </source>
</reference>